<keyword evidence="3" id="KW-1185">Reference proteome</keyword>
<dbReference type="Proteomes" id="UP000015102">
    <property type="component" value="Unassembled WGS sequence"/>
</dbReference>
<dbReference type="EMBL" id="CAQQ02099998">
    <property type="status" value="NOT_ANNOTATED_CDS"/>
    <property type="molecule type" value="Genomic_DNA"/>
</dbReference>
<evidence type="ECO:0000256" key="1">
    <source>
        <dbReference type="SAM" id="Phobius"/>
    </source>
</evidence>
<evidence type="ECO:0000313" key="3">
    <source>
        <dbReference type="Proteomes" id="UP000015102"/>
    </source>
</evidence>
<protein>
    <submittedName>
        <fullName evidence="2">Uncharacterized protein</fullName>
    </submittedName>
</protein>
<dbReference type="HOGENOM" id="CLU_2461107_0_0_1"/>
<organism evidence="2 3">
    <name type="scientific">Megaselia scalaris</name>
    <name type="common">Humpbacked fly</name>
    <name type="synonym">Phora scalaris</name>
    <dbReference type="NCBI Taxonomy" id="36166"/>
    <lineage>
        <taxon>Eukaryota</taxon>
        <taxon>Metazoa</taxon>
        <taxon>Ecdysozoa</taxon>
        <taxon>Arthropoda</taxon>
        <taxon>Hexapoda</taxon>
        <taxon>Insecta</taxon>
        <taxon>Pterygota</taxon>
        <taxon>Neoptera</taxon>
        <taxon>Endopterygota</taxon>
        <taxon>Diptera</taxon>
        <taxon>Brachycera</taxon>
        <taxon>Muscomorpha</taxon>
        <taxon>Platypezoidea</taxon>
        <taxon>Phoridae</taxon>
        <taxon>Megaseliini</taxon>
        <taxon>Megaselia</taxon>
    </lineage>
</organism>
<keyword evidence="1" id="KW-0472">Membrane</keyword>
<name>T1GLT6_MEGSC</name>
<accession>T1GLT6</accession>
<keyword evidence="1" id="KW-1133">Transmembrane helix</keyword>
<sequence length="89" mass="10415">MILLILLCCGCIYGTFYSKGFTGAMITFDKKIGTRQNTTYLYTHTRCPIWLVVFIFGYFLHKTRYSSKKLPWIARFFGWFAAISILFAM</sequence>
<feature type="transmembrane region" description="Helical" evidence="1">
    <location>
        <begin position="72"/>
        <end position="88"/>
    </location>
</feature>
<reference evidence="3" key="1">
    <citation type="submission" date="2013-02" db="EMBL/GenBank/DDBJ databases">
        <authorList>
            <person name="Hughes D."/>
        </authorList>
    </citation>
    <scope>NUCLEOTIDE SEQUENCE</scope>
    <source>
        <strain>Durham</strain>
        <strain evidence="3">NC isolate 2 -- Noor lab</strain>
    </source>
</reference>
<feature type="transmembrane region" description="Helical" evidence="1">
    <location>
        <begin position="42"/>
        <end position="60"/>
    </location>
</feature>
<proteinExistence type="predicted"/>
<evidence type="ECO:0000313" key="2">
    <source>
        <dbReference type="EnsemblMetazoa" id="MESCA004500-PA"/>
    </source>
</evidence>
<keyword evidence="1" id="KW-0812">Transmembrane</keyword>
<reference evidence="2" key="2">
    <citation type="submission" date="2015-06" db="UniProtKB">
        <authorList>
            <consortium name="EnsemblMetazoa"/>
        </authorList>
    </citation>
    <scope>IDENTIFICATION</scope>
</reference>
<dbReference type="AlphaFoldDB" id="T1GLT6"/>
<dbReference type="EnsemblMetazoa" id="MESCA004500-RA">
    <property type="protein sequence ID" value="MESCA004500-PA"/>
    <property type="gene ID" value="MESCA004500"/>
</dbReference>